<dbReference type="AlphaFoldDB" id="A0A0A0KJ54"/>
<evidence type="ECO:0000313" key="1">
    <source>
        <dbReference type="EMBL" id="KGN49558.1"/>
    </source>
</evidence>
<dbReference type="Proteomes" id="UP000029981">
    <property type="component" value="Chromosome 5"/>
</dbReference>
<sequence>MASGPTSLSASVPISKATVLCRIKALPAISSNSFISNDRRVPHAGSSTILFYVLPESVSILQTI</sequence>
<reference evidence="1 2" key="4">
    <citation type="journal article" date="2011" name="BMC Genomics">
        <title>RNA-Seq improves annotation of protein-coding genes in the cucumber genome.</title>
        <authorList>
            <person name="Li Z."/>
            <person name="Zhang Z."/>
            <person name="Yan P."/>
            <person name="Huang S."/>
            <person name="Fei Z."/>
            <person name="Lin K."/>
        </authorList>
    </citation>
    <scope>NUCLEOTIDE SEQUENCE [LARGE SCALE GENOMIC DNA]</scope>
    <source>
        <strain evidence="2">cv. 9930</strain>
    </source>
</reference>
<evidence type="ECO:0000313" key="2">
    <source>
        <dbReference type="Proteomes" id="UP000029981"/>
    </source>
</evidence>
<reference evidence="1 2" key="2">
    <citation type="journal article" date="2009" name="PLoS ONE">
        <title>An integrated genetic and cytogenetic map of the cucumber genome.</title>
        <authorList>
            <person name="Ren Y."/>
            <person name="Zhang Z."/>
            <person name="Liu J."/>
            <person name="Staub J.E."/>
            <person name="Han Y."/>
            <person name="Cheng Z."/>
            <person name="Li X."/>
            <person name="Lu J."/>
            <person name="Miao H."/>
            <person name="Kang H."/>
            <person name="Xie B."/>
            <person name="Gu X."/>
            <person name="Wang X."/>
            <person name="Du Y."/>
            <person name="Jin W."/>
            <person name="Huang S."/>
        </authorList>
    </citation>
    <scope>NUCLEOTIDE SEQUENCE [LARGE SCALE GENOMIC DNA]</scope>
    <source>
        <strain evidence="2">cv. 9930</strain>
    </source>
</reference>
<protein>
    <submittedName>
        <fullName evidence="1">Uncharacterized protein</fullName>
    </submittedName>
</protein>
<keyword evidence="2" id="KW-1185">Reference proteome</keyword>
<organism evidence="1 2">
    <name type="scientific">Cucumis sativus</name>
    <name type="common">Cucumber</name>
    <dbReference type="NCBI Taxonomy" id="3659"/>
    <lineage>
        <taxon>Eukaryota</taxon>
        <taxon>Viridiplantae</taxon>
        <taxon>Streptophyta</taxon>
        <taxon>Embryophyta</taxon>
        <taxon>Tracheophyta</taxon>
        <taxon>Spermatophyta</taxon>
        <taxon>Magnoliopsida</taxon>
        <taxon>eudicotyledons</taxon>
        <taxon>Gunneridae</taxon>
        <taxon>Pentapetalae</taxon>
        <taxon>rosids</taxon>
        <taxon>fabids</taxon>
        <taxon>Cucurbitales</taxon>
        <taxon>Cucurbitaceae</taxon>
        <taxon>Benincaseae</taxon>
        <taxon>Cucumis</taxon>
    </lineage>
</organism>
<proteinExistence type="predicted"/>
<gene>
    <name evidence="1" type="ORF">Csa_5G002040</name>
</gene>
<dbReference type="Gramene" id="KGN49558">
    <property type="protein sequence ID" value="KGN49558"/>
    <property type="gene ID" value="Csa_5G002040"/>
</dbReference>
<dbReference type="EMBL" id="CM002926">
    <property type="protein sequence ID" value="KGN49558.1"/>
    <property type="molecule type" value="Genomic_DNA"/>
</dbReference>
<reference evidence="1 2" key="1">
    <citation type="journal article" date="2009" name="Nat. Genet.">
        <title>The genome of the cucumber, Cucumis sativus L.</title>
        <authorList>
            <person name="Huang S."/>
            <person name="Li R."/>
            <person name="Zhang Z."/>
            <person name="Li L."/>
            <person name="Gu X."/>
            <person name="Fan W."/>
            <person name="Lucas W.J."/>
            <person name="Wang X."/>
            <person name="Xie B."/>
            <person name="Ni P."/>
            <person name="Ren Y."/>
            <person name="Zhu H."/>
            <person name="Li J."/>
            <person name="Lin K."/>
            <person name="Jin W."/>
            <person name="Fei Z."/>
            <person name="Li G."/>
            <person name="Staub J."/>
            <person name="Kilian A."/>
            <person name="van der Vossen E.A."/>
            <person name="Wu Y."/>
            <person name="Guo J."/>
            <person name="He J."/>
            <person name="Jia Z."/>
            <person name="Ren Y."/>
            <person name="Tian G."/>
            <person name="Lu Y."/>
            <person name="Ruan J."/>
            <person name="Qian W."/>
            <person name="Wang M."/>
            <person name="Huang Q."/>
            <person name="Li B."/>
            <person name="Xuan Z."/>
            <person name="Cao J."/>
            <person name="Asan"/>
            <person name="Wu Z."/>
            <person name="Zhang J."/>
            <person name="Cai Q."/>
            <person name="Bai Y."/>
            <person name="Zhao B."/>
            <person name="Han Y."/>
            <person name="Li Y."/>
            <person name="Li X."/>
            <person name="Wang S."/>
            <person name="Shi Q."/>
            <person name="Liu S."/>
            <person name="Cho W.K."/>
            <person name="Kim J.Y."/>
            <person name="Xu Y."/>
            <person name="Heller-Uszynska K."/>
            <person name="Miao H."/>
            <person name="Cheng Z."/>
            <person name="Zhang S."/>
            <person name="Wu J."/>
            <person name="Yang Y."/>
            <person name="Kang H."/>
            <person name="Li M."/>
            <person name="Liang H."/>
            <person name="Ren X."/>
            <person name="Shi Z."/>
            <person name="Wen M."/>
            <person name="Jian M."/>
            <person name="Yang H."/>
            <person name="Zhang G."/>
            <person name="Yang Z."/>
            <person name="Chen R."/>
            <person name="Liu S."/>
            <person name="Li J."/>
            <person name="Ma L."/>
            <person name="Liu H."/>
            <person name="Zhou Y."/>
            <person name="Zhao J."/>
            <person name="Fang X."/>
            <person name="Li G."/>
            <person name="Fang L."/>
            <person name="Li Y."/>
            <person name="Liu D."/>
            <person name="Zheng H."/>
            <person name="Zhang Y."/>
            <person name="Qin N."/>
            <person name="Li Z."/>
            <person name="Yang G."/>
            <person name="Yang S."/>
            <person name="Bolund L."/>
            <person name="Kristiansen K."/>
            <person name="Zheng H."/>
            <person name="Li S."/>
            <person name="Zhang X."/>
            <person name="Yang H."/>
            <person name="Wang J."/>
            <person name="Sun R."/>
            <person name="Zhang B."/>
            <person name="Jiang S."/>
            <person name="Wang J."/>
            <person name="Du Y."/>
            <person name="Li S."/>
        </authorList>
    </citation>
    <scope>NUCLEOTIDE SEQUENCE [LARGE SCALE GENOMIC DNA]</scope>
    <source>
        <strain evidence="2">cv. 9930</strain>
    </source>
</reference>
<reference evidence="1 2" key="3">
    <citation type="journal article" date="2010" name="BMC Genomics">
        <title>Transcriptome sequencing and comparative analysis of cucumber flowers with different sex types.</title>
        <authorList>
            <person name="Guo S."/>
            <person name="Zheng Y."/>
            <person name="Joung J.G."/>
            <person name="Liu S."/>
            <person name="Zhang Z."/>
            <person name="Crasta O.R."/>
            <person name="Sobral B.W."/>
            <person name="Xu Y."/>
            <person name="Huang S."/>
            <person name="Fei Z."/>
        </authorList>
    </citation>
    <scope>NUCLEOTIDE SEQUENCE [LARGE SCALE GENOMIC DNA]</scope>
    <source>
        <strain evidence="2">cv. 9930</strain>
    </source>
</reference>
<accession>A0A0A0KJ54</accession>
<name>A0A0A0KJ54_CUCSA</name>